<accession>A0AAV2CFA4</accession>
<proteinExistence type="predicted"/>
<feature type="region of interest" description="Disordered" evidence="1">
    <location>
        <begin position="267"/>
        <end position="303"/>
    </location>
</feature>
<protein>
    <submittedName>
        <fullName evidence="2">Uncharacterized protein</fullName>
    </submittedName>
</protein>
<feature type="compositionally biased region" description="Acidic residues" evidence="1">
    <location>
        <begin position="267"/>
        <end position="302"/>
    </location>
</feature>
<evidence type="ECO:0000313" key="3">
    <source>
        <dbReference type="Proteomes" id="UP001497516"/>
    </source>
</evidence>
<name>A0AAV2CFA4_9ROSI</name>
<organism evidence="2 3">
    <name type="scientific">Linum trigynum</name>
    <dbReference type="NCBI Taxonomy" id="586398"/>
    <lineage>
        <taxon>Eukaryota</taxon>
        <taxon>Viridiplantae</taxon>
        <taxon>Streptophyta</taxon>
        <taxon>Embryophyta</taxon>
        <taxon>Tracheophyta</taxon>
        <taxon>Spermatophyta</taxon>
        <taxon>Magnoliopsida</taxon>
        <taxon>eudicotyledons</taxon>
        <taxon>Gunneridae</taxon>
        <taxon>Pentapetalae</taxon>
        <taxon>rosids</taxon>
        <taxon>fabids</taxon>
        <taxon>Malpighiales</taxon>
        <taxon>Linaceae</taxon>
        <taxon>Linum</taxon>
    </lineage>
</organism>
<evidence type="ECO:0000313" key="2">
    <source>
        <dbReference type="EMBL" id="CAL1355068.1"/>
    </source>
</evidence>
<dbReference type="EMBL" id="OZ034813">
    <property type="protein sequence ID" value="CAL1355068.1"/>
    <property type="molecule type" value="Genomic_DNA"/>
</dbReference>
<evidence type="ECO:0000256" key="1">
    <source>
        <dbReference type="SAM" id="MobiDB-lite"/>
    </source>
</evidence>
<dbReference type="Proteomes" id="UP001497516">
    <property type="component" value="Chromosome 1"/>
</dbReference>
<reference evidence="2 3" key="1">
    <citation type="submission" date="2024-04" db="EMBL/GenBank/DDBJ databases">
        <authorList>
            <person name="Fracassetti M."/>
        </authorList>
    </citation>
    <scope>NUCLEOTIDE SEQUENCE [LARGE SCALE GENOMIC DNA]</scope>
</reference>
<keyword evidence="3" id="KW-1185">Reference proteome</keyword>
<gene>
    <name evidence="2" type="ORF">LTRI10_LOCUS2847</name>
</gene>
<dbReference type="AlphaFoldDB" id="A0AAV2CFA4"/>
<sequence>MNRVFSQTFTGYLFSEPISFSRHRFALAYENRPIATPIHVHLPDFVEYGLDVGDFIHNLGWDFLLLDPPSLICPELVQYFYSNLRSFGLQSRCFSTVVYGHLVTIPVPELARILNIPPVGEVLAHESELWRYNFDISAEFLQLTGIHPGPATFLPVNSVMPRLRALYFVITRIFLPRTQSLDIILPLDLWIMAHAAAGIPLDFSYLLFEVFMTYGDSSFPGPLPFGPLITQLIIRLGISFTSFHTVQPSWVFLIDQVLDELEISNEGEMDAADTEEDEDEVDDPEEVPEDVAEAAGNDDDDLDRFGAAVVMPGGFSRRLVDYSSDESVSLAD</sequence>